<dbReference type="KEGG" id="beq:BEWA_053620"/>
<name>L1LD12_THEEQ</name>
<dbReference type="EMBL" id="ACOU01000003">
    <property type="protein sequence ID" value="EKX73307.1"/>
    <property type="molecule type" value="Genomic_DNA"/>
</dbReference>
<protein>
    <recommendedName>
        <fullName evidence="1">SDE2-like domain-containing protein</fullName>
    </recommendedName>
</protein>
<dbReference type="OrthoDB" id="361444at2759"/>
<evidence type="ECO:0000313" key="2">
    <source>
        <dbReference type="EMBL" id="EKX73307.1"/>
    </source>
</evidence>
<comment type="caution">
    <text evidence="2">The sequence shown here is derived from an EMBL/GenBank/DDBJ whole genome shotgun (WGS) entry which is preliminary data.</text>
</comment>
<dbReference type="RefSeq" id="XP_004832759.1">
    <property type="nucleotide sequence ID" value="XM_004832702.1"/>
</dbReference>
<dbReference type="InterPro" id="IPR053822">
    <property type="entry name" value="SDE2-like_dom"/>
</dbReference>
<accession>L1LD12</accession>
<gene>
    <name evidence="2" type="ORF">BEWA_053620</name>
</gene>
<dbReference type="STRING" id="1537102.L1LD12"/>
<organism evidence="2 3">
    <name type="scientific">Theileria equi strain WA</name>
    <dbReference type="NCBI Taxonomy" id="1537102"/>
    <lineage>
        <taxon>Eukaryota</taxon>
        <taxon>Sar</taxon>
        <taxon>Alveolata</taxon>
        <taxon>Apicomplexa</taxon>
        <taxon>Aconoidasida</taxon>
        <taxon>Piroplasmida</taxon>
        <taxon>Theileriidae</taxon>
        <taxon>Theileria</taxon>
    </lineage>
</organism>
<proteinExistence type="predicted"/>
<dbReference type="GeneID" id="15802914"/>
<dbReference type="VEuPathDB" id="PiroplasmaDB:BEWA_053620"/>
<feature type="domain" description="SDE2-like" evidence="1">
    <location>
        <begin position="164"/>
        <end position="258"/>
    </location>
</feature>
<dbReference type="eggNOG" id="KOG2827">
    <property type="taxonomic scope" value="Eukaryota"/>
</dbReference>
<sequence length="288" mass="32604">MVKCLISFPGQQTRCIQLGEDFLARNDNGISQGGRSARLMTSMVNVKDESVCTTDDNSNMDANFFYSLINALYGISMDQFYLIINGKYVSKAQMCSKRDYYEHIDRSGPNNWHCSMDRPLHSSVPNDYFRESSGNERLEFEKYYVNSMVDAVPISVAVKCRILGGKGGFGAILKSQAGRKKQSTNLDSCRNLQGQRIRTARLSAQAKAWEDKQNKQDLSDEALKLPKKPQQDPVDVINTQNNSKKIVKKEIKKMKKQVQIGVQEMGKKQVKEEDTDKILETCLDIYGL</sequence>
<dbReference type="Pfam" id="PF22782">
    <property type="entry name" value="SDE2"/>
    <property type="match status" value="1"/>
</dbReference>
<reference evidence="2 3" key="1">
    <citation type="journal article" date="2012" name="BMC Genomics">
        <title>Comparative genomic analysis and phylogenetic position of Theileria equi.</title>
        <authorList>
            <person name="Kappmeyer L.S."/>
            <person name="Thiagarajan M."/>
            <person name="Herndon D.R."/>
            <person name="Ramsay J.D."/>
            <person name="Caler E."/>
            <person name="Djikeng A."/>
            <person name="Gillespie J.J."/>
            <person name="Lau A.O."/>
            <person name="Roalson E.H."/>
            <person name="Silva J.C."/>
            <person name="Silva M.G."/>
            <person name="Suarez C.E."/>
            <person name="Ueti M.W."/>
            <person name="Nene V.M."/>
            <person name="Mealey R.H."/>
            <person name="Knowles D.P."/>
            <person name="Brayton K.A."/>
        </authorList>
    </citation>
    <scope>NUCLEOTIDE SEQUENCE [LARGE SCALE GENOMIC DNA]</scope>
    <source>
        <strain evidence="2 3">WA</strain>
    </source>
</reference>
<dbReference type="Proteomes" id="UP000031512">
    <property type="component" value="Unassembled WGS sequence"/>
</dbReference>
<keyword evidence="3" id="KW-1185">Reference proteome</keyword>
<evidence type="ECO:0000313" key="3">
    <source>
        <dbReference type="Proteomes" id="UP000031512"/>
    </source>
</evidence>
<dbReference type="AlphaFoldDB" id="L1LD12"/>
<evidence type="ECO:0000259" key="1">
    <source>
        <dbReference type="Pfam" id="PF22782"/>
    </source>
</evidence>